<keyword evidence="2" id="KW-1185">Reference proteome</keyword>
<proteinExistence type="predicted"/>
<evidence type="ECO:0000313" key="2">
    <source>
        <dbReference type="Proteomes" id="UP001396334"/>
    </source>
</evidence>
<comment type="caution">
    <text evidence="1">The sequence shown here is derived from an EMBL/GenBank/DDBJ whole genome shotgun (WGS) entry which is preliminary data.</text>
</comment>
<accession>A0ABR2SHL1</accession>
<dbReference type="EMBL" id="JBBPBN010000015">
    <property type="protein sequence ID" value="KAK9024427.1"/>
    <property type="molecule type" value="Genomic_DNA"/>
</dbReference>
<organism evidence="1 2">
    <name type="scientific">Hibiscus sabdariffa</name>
    <name type="common">roselle</name>
    <dbReference type="NCBI Taxonomy" id="183260"/>
    <lineage>
        <taxon>Eukaryota</taxon>
        <taxon>Viridiplantae</taxon>
        <taxon>Streptophyta</taxon>
        <taxon>Embryophyta</taxon>
        <taxon>Tracheophyta</taxon>
        <taxon>Spermatophyta</taxon>
        <taxon>Magnoliopsida</taxon>
        <taxon>eudicotyledons</taxon>
        <taxon>Gunneridae</taxon>
        <taxon>Pentapetalae</taxon>
        <taxon>rosids</taxon>
        <taxon>malvids</taxon>
        <taxon>Malvales</taxon>
        <taxon>Malvaceae</taxon>
        <taxon>Malvoideae</taxon>
        <taxon>Hibiscus</taxon>
    </lineage>
</organism>
<dbReference type="Proteomes" id="UP001396334">
    <property type="component" value="Unassembled WGS sequence"/>
</dbReference>
<sequence>MLAEFVCKLSQSALAWNYSLYIVGINRKQSISLICAAAAALACNPSGGHKVMGRWFIRCGRIRGWLESGLPIPSLELINGL</sequence>
<reference evidence="1 2" key="1">
    <citation type="journal article" date="2024" name="G3 (Bethesda)">
        <title>Genome assembly of Hibiscus sabdariffa L. provides insights into metabolisms of medicinal natural products.</title>
        <authorList>
            <person name="Kim T."/>
        </authorList>
    </citation>
    <scope>NUCLEOTIDE SEQUENCE [LARGE SCALE GENOMIC DNA]</scope>
    <source>
        <strain evidence="1">TK-2024</strain>
        <tissue evidence="1">Old leaves</tissue>
    </source>
</reference>
<name>A0ABR2SHL1_9ROSI</name>
<protein>
    <submittedName>
        <fullName evidence="1">Uncharacterized protein</fullName>
    </submittedName>
</protein>
<gene>
    <name evidence="1" type="ORF">V6N11_004589</name>
</gene>
<evidence type="ECO:0000313" key="1">
    <source>
        <dbReference type="EMBL" id="KAK9024427.1"/>
    </source>
</evidence>